<evidence type="ECO:0000313" key="5">
    <source>
        <dbReference type="EMBL" id="KMW70509.1"/>
    </source>
</evidence>
<name>A0A0F5YL25_9CYAN</name>
<dbReference type="SUPFAM" id="SSF55729">
    <property type="entry name" value="Acyl-CoA N-acyltransferases (Nat)"/>
    <property type="match status" value="1"/>
</dbReference>
<evidence type="ECO:0000313" key="6">
    <source>
        <dbReference type="Proteomes" id="UP000033607"/>
    </source>
</evidence>
<protein>
    <submittedName>
        <fullName evidence="4">Acetyltransferase</fullName>
    </submittedName>
</protein>
<feature type="domain" description="N-acetyltransferase" evidence="3">
    <location>
        <begin position="28"/>
        <end position="173"/>
    </location>
</feature>
<gene>
    <name evidence="4" type="ORF">WN50_03155</name>
    <name evidence="5" type="ORF">WN50_34710</name>
</gene>
<dbReference type="EMBL" id="LATL02000139">
    <property type="protein sequence ID" value="KMW70509.1"/>
    <property type="molecule type" value="Genomic_DNA"/>
</dbReference>
<dbReference type="Gene3D" id="3.40.630.30">
    <property type="match status" value="1"/>
</dbReference>
<evidence type="ECO:0000313" key="4">
    <source>
        <dbReference type="EMBL" id="KKD39478.1"/>
    </source>
</evidence>
<dbReference type="EMBL" id="LATL02000265">
    <property type="protein sequence ID" value="KKD39478.1"/>
    <property type="molecule type" value="Genomic_DNA"/>
</dbReference>
<dbReference type="InterPro" id="IPR050680">
    <property type="entry name" value="YpeA/RimI_acetyltransf"/>
</dbReference>
<dbReference type="RefSeq" id="WP_046277051.1">
    <property type="nucleotide sequence ID" value="NZ_LATL02000139.1"/>
</dbReference>
<dbReference type="PROSITE" id="PS51186">
    <property type="entry name" value="GNAT"/>
    <property type="match status" value="1"/>
</dbReference>
<keyword evidence="1 4" id="KW-0808">Transferase</keyword>
<dbReference type="OrthoDB" id="512204at2"/>
<sequence>MSDWSIPGYRLRLGSRLDRALLLKFMNRTYRELHPERNFSHLADTIEQYFSNQTPLWWVEVAGEEYSLETNSPFPPLQPISPIACLWMGNAIDQLQGERIAHIFLLYVHPDHRRRRIGSALMNHAENWAKQRGDQQISLQVFSHNQPALNLYQKLGYQTQSISMYKSLSNLET</sequence>
<dbReference type="InterPro" id="IPR016181">
    <property type="entry name" value="Acyl_CoA_acyltransferase"/>
</dbReference>
<dbReference type="PANTHER" id="PTHR43420">
    <property type="entry name" value="ACETYLTRANSFERASE"/>
    <property type="match status" value="1"/>
</dbReference>
<dbReference type="AlphaFoldDB" id="A0A0F5YL25"/>
<dbReference type="CDD" id="cd04301">
    <property type="entry name" value="NAT_SF"/>
    <property type="match status" value="1"/>
</dbReference>
<dbReference type="PATRIC" id="fig|1637645.4.peg.2806"/>
<keyword evidence="2" id="KW-0012">Acyltransferase</keyword>
<reference evidence="4 6" key="1">
    <citation type="submission" date="2015-06" db="EMBL/GenBank/DDBJ databases">
        <title>Draft genome assembly of filamentous brackish cyanobacterium Limnoraphis robusta strain CS-951.</title>
        <authorList>
            <person name="Willis A."/>
            <person name="Parks M."/>
            <person name="Burford M.A."/>
        </authorList>
    </citation>
    <scope>NUCLEOTIDE SEQUENCE [LARGE SCALE GENOMIC DNA]</scope>
    <source>
        <strain evidence="4 6">CS-951</strain>
    </source>
</reference>
<comment type="caution">
    <text evidence="4">The sequence shown here is derived from an EMBL/GenBank/DDBJ whole genome shotgun (WGS) entry which is preliminary data.</text>
</comment>
<dbReference type="GO" id="GO:0016747">
    <property type="term" value="F:acyltransferase activity, transferring groups other than amino-acyl groups"/>
    <property type="evidence" value="ECO:0007669"/>
    <property type="project" value="InterPro"/>
</dbReference>
<organism evidence="4 6">
    <name type="scientific">Limnoraphis robusta CS-951</name>
    <dbReference type="NCBI Taxonomy" id="1637645"/>
    <lineage>
        <taxon>Bacteria</taxon>
        <taxon>Bacillati</taxon>
        <taxon>Cyanobacteriota</taxon>
        <taxon>Cyanophyceae</taxon>
        <taxon>Oscillatoriophycideae</taxon>
        <taxon>Oscillatoriales</taxon>
        <taxon>Sirenicapillariaceae</taxon>
        <taxon>Limnoraphis</taxon>
    </lineage>
</organism>
<evidence type="ECO:0000259" key="3">
    <source>
        <dbReference type="PROSITE" id="PS51186"/>
    </source>
</evidence>
<evidence type="ECO:0000256" key="1">
    <source>
        <dbReference type="ARBA" id="ARBA00022679"/>
    </source>
</evidence>
<dbReference type="Proteomes" id="UP000033607">
    <property type="component" value="Unassembled WGS sequence"/>
</dbReference>
<accession>A0A0F5YL25</accession>
<dbReference type="Pfam" id="PF00583">
    <property type="entry name" value="Acetyltransf_1"/>
    <property type="match status" value="1"/>
</dbReference>
<evidence type="ECO:0000256" key="2">
    <source>
        <dbReference type="ARBA" id="ARBA00023315"/>
    </source>
</evidence>
<dbReference type="InterPro" id="IPR000182">
    <property type="entry name" value="GNAT_dom"/>
</dbReference>
<proteinExistence type="predicted"/>